<dbReference type="InterPro" id="IPR036986">
    <property type="entry name" value="S4_RNA-bd_sf"/>
</dbReference>
<dbReference type="GO" id="GO:0003723">
    <property type="term" value="F:RNA binding"/>
    <property type="evidence" value="ECO:0007669"/>
    <property type="project" value="UniProtKB-KW"/>
</dbReference>
<dbReference type="InterPro" id="IPR050343">
    <property type="entry name" value="RsuA_PseudoU_synthase"/>
</dbReference>
<reference evidence="7" key="1">
    <citation type="submission" date="2020-10" db="EMBL/GenBank/DDBJ databases">
        <authorList>
            <person name="Gilroy R."/>
        </authorList>
    </citation>
    <scope>NUCLEOTIDE SEQUENCE</scope>
    <source>
        <strain evidence="7">CHK180-2868</strain>
    </source>
</reference>
<dbReference type="CDD" id="cd02553">
    <property type="entry name" value="PseudoU_synth_RsuA"/>
    <property type="match status" value="1"/>
</dbReference>
<dbReference type="GO" id="GO:0000455">
    <property type="term" value="P:enzyme-directed rRNA pseudouridine synthesis"/>
    <property type="evidence" value="ECO:0007669"/>
    <property type="project" value="UniProtKB-ARBA"/>
</dbReference>
<dbReference type="SUPFAM" id="SSF55174">
    <property type="entry name" value="Alpha-L RNA-binding motif"/>
    <property type="match status" value="1"/>
</dbReference>
<dbReference type="Pfam" id="PF00849">
    <property type="entry name" value="PseudoU_synth_2"/>
    <property type="match status" value="1"/>
</dbReference>
<evidence type="ECO:0000256" key="2">
    <source>
        <dbReference type="ARBA" id="ARBA00022884"/>
    </source>
</evidence>
<dbReference type="PANTHER" id="PTHR47683">
    <property type="entry name" value="PSEUDOURIDINE SYNTHASE FAMILY PROTEIN-RELATED"/>
    <property type="match status" value="1"/>
</dbReference>
<evidence type="ECO:0000256" key="5">
    <source>
        <dbReference type="RuleBase" id="RU003887"/>
    </source>
</evidence>
<dbReference type="AlphaFoldDB" id="A0A9D1D436"/>
<feature type="domain" description="RNA-binding S4" evidence="6">
    <location>
        <begin position="1"/>
        <end position="61"/>
    </location>
</feature>
<name>A0A9D1D436_9FIRM</name>
<dbReference type="PROSITE" id="PS01149">
    <property type="entry name" value="PSI_RSU"/>
    <property type="match status" value="1"/>
</dbReference>
<dbReference type="GO" id="GO:0120159">
    <property type="term" value="F:rRNA pseudouridine synthase activity"/>
    <property type="evidence" value="ECO:0007669"/>
    <property type="project" value="UniProtKB-ARBA"/>
</dbReference>
<dbReference type="NCBIfam" id="TIGR00093">
    <property type="entry name" value="pseudouridine synthase"/>
    <property type="match status" value="1"/>
</dbReference>
<dbReference type="InterPro" id="IPR018496">
    <property type="entry name" value="PsdUridine_synth_RsuA/RluB_CS"/>
</dbReference>
<evidence type="ECO:0000256" key="1">
    <source>
        <dbReference type="ARBA" id="ARBA00008348"/>
    </source>
</evidence>
<dbReference type="Gene3D" id="3.10.290.10">
    <property type="entry name" value="RNA-binding S4 domain"/>
    <property type="match status" value="1"/>
</dbReference>
<evidence type="ECO:0000256" key="3">
    <source>
        <dbReference type="ARBA" id="ARBA00023235"/>
    </source>
</evidence>
<keyword evidence="2 4" id="KW-0694">RNA-binding</keyword>
<comment type="similarity">
    <text evidence="1 5">Belongs to the pseudouridine synthase RsuA family.</text>
</comment>
<dbReference type="Gene3D" id="3.30.70.580">
    <property type="entry name" value="Pseudouridine synthase I, catalytic domain, N-terminal subdomain"/>
    <property type="match status" value="1"/>
</dbReference>
<dbReference type="SMART" id="SM00363">
    <property type="entry name" value="S4"/>
    <property type="match status" value="1"/>
</dbReference>
<evidence type="ECO:0000313" key="7">
    <source>
        <dbReference type="EMBL" id="HIR04425.1"/>
    </source>
</evidence>
<dbReference type="Pfam" id="PF01479">
    <property type="entry name" value="S4"/>
    <property type="match status" value="1"/>
</dbReference>
<evidence type="ECO:0000256" key="4">
    <source>
        <dbReference type="PROSITE-ProRule" id="PRU00182"/>
    </source>
</evidence>
<dbReference type="InterPro" id="IPR042092">
    <property type="entry name" value="PsdUridine_s_RsuA/RluB/E/F_cat"/>
</dbReference>
<dbReference type="PROSITE" id="PS50889">
    <property type="entry name" value="S4"/>
    <property type="match status" value="1"/>
</dbReference>
<sequence length="269" mass="31079">MRLDRFLAEMNQGSRSELKEWIRRGRVLVNGQPETRPERKILTETDEVFLDGRRIFYTDLEYYMLHKPAGVLSAAEDKKRSTVLDLIEEKKRKDLFPVGRLDLNTEGLLLITNDGGLAHRLLSPKSHVDKVYYALCAGQLPEDAKDRLQKGLVLPDGLACLPAKLVRLTKEDRGGFGDLIEWETIKDRVRMQRKEPGELLFSEEEQMEEVLLTIREGKFHQVKRMMEAVGCPVLYLKRLSMGTLRLDASLKPGEYRPLDTEELELLRTW</sequence>
<gene>
    <name evidence="7" type="ORF">IAB28_00420</name>
</gene>
<dbReference type="SUPFAM" id="SSF55120">
    <property type="entry name" value="Pseudouridine synthase"/>
    <property type="match status" value="1"/>
</dbReference>
<keyword evidence="3 5" id="KW-0413">Isomerase</keyword>
<accession>A0A9D1D436</accession>
<dbReference type="InterPro" id="IPR006145">
    <property type="entry name" value="PsdUridine_synth_RsuA/RluA"/>
</dbReference>
<evidence type="ECO:0000313" key="8">
    <source>
        <dbReference type="Proteomes" id="UP000824250"/>
    </source>
</evidence>
<dbReference type="Gene3D" id="3.30.70.1560">
    <property type="entry name" value="Alpha-L RNA-binding motif"/>
    <property type="match status" value="1"/>
</dbReference>
<dbReference type="CDD" id="cd00165">
    <property type="entry name" value="S4"/>
    <property type="match status" value="1"/>
</dbReference>
<dbReference type="InterPro" id="IPR020094">
    <property type="entry name" value="TruA/RsuA/RluB/E/F_N"/>
</dbReference>
<dbReference type="PANTHER" id="PTHR47683:SF4">
    <property type="entry name" value="PSEUDOURIDINE SYNTHASE"/>
    <property type="match status" value="1"/>
</dbReference>
<dbReference type="InterPro" id="IPR000748">
    <property type="entry name" value="PsdUridine_synth_RsuA/RluB/E/F"/>
</dbReference>
<dbReference type="EMBL" id="DVGC01000001">
    <property type="protein sequence ID" value="HIR04425.1"/>
    <property type="molecule type" value="Genomic_DNA"/>
</dbReference>
<organism evidence="7 8">
    <name type="scientific">Candidatus Copromonas faecavium</name>
    <name type="common">nom. illeg.</name>
    <dbReference type="NCBI Taxonomy" id="2840740"/>
    <lineage>
        <taxon>Bacteria</taxon>
        <taxon>Bacillati</taxon>
        <taxon>Bacillota</taxon>
        <taxon>Clostridia</taxon>
        <taxon>Lachnospirales</taxon>
        <taxon>Lachnospiraceae</taxon>
        <taxon>Candidatus Copromonas (nom. illeg.)</taxon>
    </lineage>
</organism>
<comment type="caution">
    <text evidence="7">The sequence shown here is derived from an EMBL/GenBank/DDBJ whole genome shotgun (WGS) entry which is preliminary data.</text>
</comment>
<protein>
    <recommendedName>
        <fullName evidence="5">Pseudouridine synthase</fullName>
        <ecNumber evidence="5">5.4.99.-</ecNumber>
    </recommendedName>
</protein>
<reference evidence="7" key="2">
    <citation type="journal article" date="2021" name="PeerJ">
        <title>Extensive microbial diversity within the chicken gut microbiome revealed by metagenomics and culture.</title>
        <authorList>
            <person name="Gilroy R."/>
            <person name="Ravi A."/>
            <person name="Getino M."/>
            <person name="Pursley I."/>
            <person name="Horton D.L."/>
            <person name="Alikhan N.F."/>
            <person name="Baker D."/>
            <person name="Gharbi K."/>
            <person name="Hall N."/>
            <person name="Watson M."/>
            <person name="Adriaenssens E.M."/>
            <person name="Foster-Nyarko E."/>
            <person name="Jarju S."/>
            <person name="Secka A."/>
            <person name="Antonio M."/>
            <person name="Oren A."/>
            <person name="Chaudhuri R.R."/>
            <person name="La Ragione R."/>
            <person name="Hildebrand F."/>
            <person name="Pallen M.J."/>
        </authorList>
    </citation>
    <scope>NUCLEOTIDE SEQUENCE</scope>
    <source>
        <strain evidence="7">CHK180-2868</strain>
    </source>
</reference>
<dbReference type="Proteomes" id="UP000824250">
    <property type="component" value="Unassembled WGS sequence"/>
</dbReference>
<dbReference type="InterPro" id="IPR020103">
    <property type="entry name" value="PsdUridine_synth_cat_dom_sf"/>
</dbReference>
<proteinExistence type="inferred from homology"/>
<evidence type="ECO:0000259" key="6">
    <source>
        <dbReference type="SMART" id="SM00363"/>
    </source>
</evidence>
<dbReference type="EC" id="5.4.99.-" evidence="5"/>
<dbReference type="InterPro" id="IPR002942">
    <property type="entry name" value="S4_RNA-bd"/>
</dbReference>